<dbReference type="SUPFAM" id="SSF56563">
    <property type="entry name" value="Major capsid protein gp5"/>
    <property type="match status" value="1"/>
</dbReference>
<dbReference type="RefSeq" id="WP_041884631.1">
    <property type="nucleotide sequence ID" value="NZ_CP157278.1"/>
</dbReference>
<dbReference type="Gene3D" id="3.30.2400.10">
    <property type="entry name" value="Major capsid protein gp5"/>
    <property type="match status" value="1"/>
</dbReference>
<dbReference type="Proteomes" id="UP000032049">
    <property type="component" value="Unassembled WGS sequence"/>
</dbReference>
<gene>
    <name evidence="1" type="ORF">TH53_19780</name>
</gene>
<dbReference type="OrthoDB" id="1100685at2"/>
<protein>
    <recommendedName>
        <fullName evidence="3">Phage major capsid protein</fullName>
    </recommendedName>
</protein>
<name>A0A0D0GMA2_9SPHI</name>
<evidence type="ECO:0000313" key="1">
    <source>
        <dbReference type="EMBL" id="KIO75581.1"/>
    </source>
</evidence>
<dbReference type="Gene3D" id="3.30.2320.10">
    <property type="entry name" value="hypothetical protein PF0899 domain"/>
    <property type="match status" value="1"/>
</dbReference>
<dbReference type="STRING" id="1503925.TH53_19780"/>
<proteinExistence type="predicted"/>
<sequence length="448" mass="49209">MFKYKNDEELSKMTAAERDEYAADKRTHEKGLLEKLVNDTVEGLKTELTNAQKDEIKTQLAEVLKGREGVSKAEFDEVKEHVAQIKESKSNFGFSVFGDEAMYQEIEKGLVEFLPKVKAEAKKQAGSEKDWDVEMEIKAPVNITTGAITNAAGVNTPVSYVYQQVTDYAEDVRGLEYIIKFLSSGGTNKSTIPFMDKLPNQGTMAITAEGALKPLISISFKLNYSQAQKVSGRAKLSEEALDDIPFIMSTIRNELKYEHDMAVQSAIFTKVASFAPAFVAGGMAASTSTPSNFDAIRASIYAVKIQSKGKFIPNMVLVPSADSYNMGATKDTLGQYVLPTFVLPDGSKISGVQVVEVSDGTVADGSFILGDWNRLHYNLYKVFTIRIGQGINTIDVAGTPTIVSDFESNMYTILGESRFHLWIYENEKVAFVKSTFAAVKTAIEKPAA</sequence>
<reference evidence="1 2" key="1">
    <citation type="submission" date="2015-01" db="EMBL/GenBank/DDBJ databases">
        <title>Draft genome sequence of Pedobacter sp. NL19 isolated from sludge of an effluent treatment pond in an abandoned uranium mine.</title>
        <authorList>
            <person name="Santos T."/>
            <person name="Caetano T."/>
            <person name="Covas C."/>
            <person name="Cruz A."/>
            <person name="Mendo S."/>
        </authorList>
    </citation>
    <scope>NUCLEOTIDE SEQUENCE [LARGE SCALE GENOMIC DNA]</scope>
    <source>
        <strain evidence="1 2">NL19</strain>
    </source>
</reference>
<accession>A0A0D0GMA2</accession>
<organism evidence="1 2">
    <name type="scientific">Pedobacter lusitanus</name>
    <dbReference type="NCBI Taxonomy" id="1503925"/>
    <lineage>
        <taxon>Bacteria</taxon>
        <taxon>Pseudomonadati</taxon>
        <taxon>Bacteroidota</taxon>
        <taxon>Sphingobacteriia</taxon>
        <taxon>Sphingobacteriales</taxon>
        <taxon>Sphingobacteriaceae</taxon>
        <taxon>Pedobacter</taxon>
    </lineage>
</organism>
<dbReference type="AlphaFoldDB" id="A0A0D0GMA2"/>
<evidence type="ECO:0000313" key="2">
    <source>
        <dbReference type="Proteomes" id="UP000032049"/>
    </source>
</evidence>
<evidence type="ECO:0008006" key="3">
    <source>
        <dbReference type="Google" id="ProtNLM"/>
    </source>
</evidence>
<dbReference type="EMBL" id="JXRA01000093">
    <property type="protein sequence ID" value="KIO75581.1"/>
    <property type="molecule type" value="Genomic_DNA"/>
</dbReference>
<keyword evidence="2" id="KW-1185">Reference proteome</keyword>
<comment type="caution">
    <text evidence="1">The sequence shown here is derived from an EMBL/GenBank/DDBJ whole genome shotgun (WGS) entry which is preliminary data.</text>
</comment>